<evidence type="ECO:0000259" key="8">
    <source>
        <dbReference type="PROSITE" id="PS50157"/>
    </source>
</evidence>
<dbReference type="EMBL" id="JAESVG020000010">
    <property type="protein sequence ID" value="KAG8623091.1"/>
    <property type="molecule type" value="Genomic_DNA"/>
</dbReference>
<evidence type="ECO:0000313" key="9">
    <source>
        <dbReference type="EMBL" id="KAG8623091.1"/>
    </source>
</evidence>
<evidence type="ECO:0000256" key="6">
    <source>
        <dbReference type="PROSITE-ProRule" id="PRU00042"/>
    </source>
</evidence>
<sequence length="688" mass="75246">MLSNSSSSIQRRRRQHRRQNSLEAPLLVTQIPGTVPQQRPTHRRGQSLDQHHSTLSPSFGRLSTQDQPSPKDTNIGQYPQHTMQGTQQHCTAQPGLQHRHHPQQQQMDPRIHAHMLQMMQEQASRQSIAPPEQAIRNIQDQIKSFYDHYPQYINTSPQGASPNLEIPMNASPMMQATTPVLMQGSPANGFLPSPPPTQKTGGRFARHMDAAPMPINLANVPMVHIQQPQTHDMPLFEQSFGSDYSSYQSSMVDPMSPHMSPAKQASLRAMSMPTLFEDGGMMSSPEIMAQQQMMLAAQEGRFFYPDSPIRIPTSPREAMLASLEVDATIEDTGISAEEVAAYISPQDASDSKWTCMFPDCGKKFGRKENIRSHVQTHLGDRQFKCNHCGKCFVRQHDLKRHAKIHSGDKPHKCPCGNGFARQDALTRHRQRGVCTGALPGFERREVKRGRPRKNRPELGDRTDKASKARALDALHGSDSASVGAYSPDSSSHSSPESSSSNPFTPPHMADYTDEPFTLSTPEGVEAFIKAYKDTPPTSPATASPSRQHPIDVSAPSSPAAIPGAADETFDFSAPLTSLAQPVLSRPTSQGRSQAESSDAYLESSGSFDWAAIDAQPSLVNDPFSPVGVASPAGTDLWGGEEDVFGIGKVGGNEGLFGGRVGVVGMQEEGMGMGMEMDMGWEGEISWLN</sequence>
<protein>
    <recommendedName>
        <fullName evidence="5">C2H2 type master regulator of conidiophore development brlA</fullName>
    </recommendedName>
</protein>
<dbReference type="OrthoDB" id="8117402at2759"/>
<evidence type="ECO:0000256" key="2">
    <source>
        <dbReference type="ARBA" id="ARBA00022737"/>
    </source>
</evidence>
<feature type="compositionally biased region" description="Basic and acidic residues" evidence="7">
    <location>
        <begin position="454"/>
        <end position="472"/>
    </location>
</feature>
<dbReference type="Pfam" id="PF00096">
    <property type="entry name" value="zf-C2H2"/>
    <property type="match status" value="2"/>
</dbReference>
<feature type="compositionally biased region" description="Low complexity" evidence="7">
    <location>
        <begin position="553"/>
        <end position="564"/>
    </location>
</feature>
<dbReference type="GO" id="GO:0005667">
    <property type="term" value="C:transcription regulator complex"/>
    <property type="evidence" value="ECO:0007669"/>
    <property type="project" value="TreeGrafter"/>
</dbReference>
<dbReference type="PROSITE" id="PS00028">
    <property type="entry name" value="ZINC_FINGER_C2H2_1"/>
    <property type="match status" value="2"/>
</dbReference>
<dbReference type="SUPFAM" id="SSF57667">
    <property type="entry name" value="beta-beta-alpha zinc fingers"/>
    <property type="match status" value="2"/>
</dbReference>
<dbReference type="GO" id="GO:0000981">
    <property type="term" value="F:DNA-binding transcription factor activity, RNA polymerase II-specific"/>
    <property type="evidence" value="ECO:0007669"/>
    <property type="project" value="TreeGrafter"/>
</dbReference>
<dbReference type="InterPro" id="IPR036236">
    <property type="entry name" value="Znf_C2H2_sf"/>
</dbReference>
<name>A0A8K0KW56_9PEZI</name>
<reference evidence="9" key="1">
    <citation type="submission" date="2021-07" db="EMBL/GenBank/DDBJ databases">
        <title>Elsinoe batatas strain:CRI-CJ2 Genome sequencing and assembly.</title>
        <authorList>
            <person name="Huang L."/>
        </authorList>
    </citation>
    <scope>NUCLEOTIDE SEQUENCE</scope>
    <source>
        <strain evidence="9">CRI-CJ2</strain>
    </source>
</reference>
<keyword evidence="10" id="KW-1185">Reference proteome</keyword>
<comment type="caution">
    <text evidence="9">The sequence shown here is derived from an EMBL/GenBank/DDBJ whole genome shotgun (WGS) entry which is preliminary data.</text>
</comment>
<evidence type="ECO:0000256" key="3">
    <source>
        <dbReference type="ARBA" id="ARBA00022771"/>
    </source>
</evidence>
<evidence type="ECO:0000256" key="7">
    <source>
        <dbReference type="SAM" id="MobiDB-lite"/>
    </source>
</evidence>
<feature type="region of interest" description="Disordered" evidence="7">
    <location>
        <begin position="444"/>
        <end position="518"/>
    </location>
</feature>
<feature type="compositionally biased region" description="Basic residues" evidence="7">
    <location>
        <begin position="10"/>
        <end position="19"/>
    </location>
</feature>
<feature type="region of interest" description="Disordered" evidence="7">
    <location>
        <begin position="1"/>
        <end position="107"/>
    </location>
</feature>
<dbReference type="InterPro" id="IPR013087">
    <property type="entry name" value="Znf_C2H2_type"/>
</dbReference>
<evidence type="ECO:0000256" key="4">
    <source>
        <dbReference type="ARBA" id="ARBA00022833"/>
    </source>
</evidence>
<dbReference type="GO" id="GO:0008270">
    <property type="term" value="F:zinc ion binding"/>
    <property type="evidence" value="ECO:0007669"/>
    <property type="project" value="UniProtKB-KW"/>
</dbReference>
<keyword evidence="1" id="KW-0479">Metal-binding</keyword>
<dbReference type="AlphaFoldDB" id="A0A8K0KW56"/>
<dbReference type="PANTHER" id="PTHR14003:SF19">
    <property type="entry name" value="YY2 TRANSCRIPTION FACTOR"/>
    <property type="match status" value="1"/>
</dbReference>
<organism evidence="9 10">
    <name type="scientific">Elsinoe batatas</name>
    <dbReference type="NCBI Taxonomy" id="2601811"/>
    <lineage>
        <taxon>Eukaryota</taxon>
        <taxon>Fungi</taxon>
        <taxon>Dikarya</taxon>
        <taxon>Ascomycota</taxon>
        <taxon>Pezizomycotina</taxon>
        <taxon>Dothideomycetes</taxon>
        <taxon>Dothideomycetidae</taxon>
        <taxon>Myriangiales</taxon>
        <taxon>Elsinoaceae</taxon>
        <taxon>Elsinoe</taxon>
    </lineage>
</organism>
<accession>A0A8K0KW56</accession>
<dbReference type="GO" id="GO:0000978">
    <property type="term" value="F:RNA polymerase II cis-regulatory region sequence-specific DNA binding"/>
    <property type="evidence" value="ECO:0007669"/>
    <property type="project" value="TreeGrafter"/>
</dbReference>
<evidence type="ECO:0000256" key="5">
    <source>
        <dbReference type="ARBA" id="ARBA00044085"/>
    </source>
</evidence>
<evidence type="ECO:0000313" key="10">
    <source>
        <dbReference type="Proteomes" id="UP000809789"/>
    </source>
</evidence>
<proteinExistence type="predicted"/>
<dbReference type="PANTHER" id="PTHR14003">
    <property type="entry name" value="TRANSCRIPTIONAL REPRESSOR PROTEIN YY"/>
    <property type="match status" value="1"/>
</dbReference>
<feature type="compositionally biased region" description="Low complexity" evidence="7">
    <location>
        <begin position="486"/>
        <end position="502"/>
    </location>
</feature>
<dbReference type="GO" id="GO:0000785">
    <property type="term" value="C:chromatin"/>
    <property type="evidence" value="ECO:0007669"/>
    <property type="project" value="TreeGrafter"/>
</dbReference>
<keyword evidence="2" id="KW-0677">Repeat</keyword>
<keyword evidence="3 6" id="KW-0863">Zinc-finger</keyword>
<evidence type="ECO:0000256" key="1">
    <source>
        <dbReference type="ARBA" id="ARBA00022723"/>
    </source>
</evidence>
<feature type="compositionally biased region" description="Polar residues" evidence="7">
    <location>
        <begin position="53"/>
        <end position="91"/>
    </location>
</feature>
<dbReference type="Gene3D" id="3.30.160.60">
    <property type="entry name" value="Classic Zinc Finger"/>
    <property type="match status" value="3"/>
</dbReference>
<dbReference type="Proteomes" id="UP000809789">
    <property type="component" value="Unassembled WGS sequence"/>
</dbReference>
<dbReference type="SMART" id="SM00355">
    <property type="entry name" value="ZnF_C2H2"/>
    <property type="match status" value="2"/>
</dbReference>
<feature type="domain" description="C2H2-type" evidence="8">
    <location>
        <begin position="353"/>
        <end position="382"/>
    </location>
</feature>
<feature type="region of interest" description="Disordered" evidence="7">
    <location>
        <begin position="532"/>
        <end position="564"/>
    </location>
</feature>
<dbReference type="PROSITE" id="PS50157">
    <property type="entry name" value="ZINC_FINGER_C2H2_2"/>
    <property type="match status" value="2"/>
</dbReference>
<gene>
    <name evidence="9" type="ORF">KVT40_008067</name>
</gene>
<feature type="domain" description="C2H2-type" evidence="8">
    <location>
        <begin position="383"/>
        <end position="410"/>
    </location>
</feature>
<dbReference type="FunFam" id="3.30.160.60:FF:001649">
    <property type="entry name" value="C2H2 transcription factor Swi5"/>
    <property type="match status" value="1"/>
</dbReference>
<keyword evidence="4" id="KW-0862">Zinc</keyword>